<keyword evidence="2" id="KW-1003">Cell membrane</keyword>
<dbReference type="Pfam" id="PF07648">
    <property type="entry name" value="Kazal_2"/>
    <property type="match status" value="3"/>
</dbReference>
<accession>A0A7R8UI87</accession>
<protein>
    <recommendedName>
        <fullName evidence="14">Reversion-inducing cysteine-rich protein with Kazal motifs</fullName>
    </recommendedName>
</protein>
<dbReference type="PANTHER" id="PTHR13487">
    <property type="entry name" value="SERINE PROTEASE INHIBITOR"/>
    <property type="match status" value="1"/>
</dbReference>
<dbReference type="PROSITE" id="PS00282">
    <property type="entry name" value="KAZAL_1"/>
    <property type="match status" value="1"/>
</dbReference>
<keyword evidence="15" id="KW-0812">Transmembrane</keyword>
<dbReference type="GO" id="GO:0005886">
    <property type="term" value="C:plasma membrane"/>
    <property type="evidence" value="ECO:0007669"/>
    <property type="project" value="UniProtKB-SubCell"/>
</dbReference>
<dbReference type="InterPro" id="IPR056977">
    <property type="entry name" value="FnI_RECK"/>
</dbReference>
<gene>
    <name evidence="18" type="ORF">HERILL_LOCUS4296</name>
</gene>
<keyword evidence="9 15" id="KW-0472">Membrane</keyword>
<dbReference type="SUPFAM" id="SSF100895">
    <property type="entry name" value="Kazal-type serine protease inhibitors"/>
    <property type="match status" value="2"/>
</dbReference>
<dbReference type="Pfam" id="PF25028">
    <property type="entry name" value="FnI_RECK"/>
    <property type="match status" value="1"/>
</dbReference>
<dbReference type="FunFam" id="3.30.60.30:FF:000011">
    <property type="entry name" value="reversion-inducing cysteine-rich protein with Kazal motifs isoform X1"/>
    <property type="match status" value="1"/>
</dbReference>
<dbReference type="InterPro" id="IPR039016">
    <property type="entry name" value="RECK"/>
</dbReference>
<dbReference type="InterPro" id="IPR036058">
    <property type="entry name" value="Kazal_dom_sf"/>
</dbReference>
<dbReference type="InterPro" id="IPR002350">
    <property type="entry name" value="Kazal_dom"/>
</dbReference>
<evidence type="ECO:0000313" key="19">
    <source>
        <dbReference type="Proteomes" id="UP000594454"/>
    </source>
</evidence>
<dbReference type="OMA" id="GEVCDTQ"/>
<evidence type="ECO:0000256" key="4">
    <source>
        <dbReference type="ARBA" id="ARBA00022687"/>
    </source>
</evidence>
<dbReference type="PANTHER" id="PTHR13487:SF3">
    <property type="entry name" value="REVERSION-INDUCING CYSTEINE-RICH PROTEIN WITH KAZAL MOTIFS"/>
    <property type="match status" value="1"/>
</dbReference>
<keyword evidence="6 16" id="KW-0732">Signal</keyword>
<evidence type="ECO:0000256" key="6">
    <source>
        <dbReference type="ARBA" id="ARBA00022729"/>
    </source>
</evidence>
<reference evidence="18 19" key="1">
    <citation type="submission" date="2020-11" db="EMBL/GenBank/DDBJ databases">
        <authorList>
            <person name="Wallbank WR R."/>
            <person name="Pardo Diaz C."/>
            <person name="Kozak K."/>
            <person name="Martin S."/>
            <person name="Jiggins C."/>
            <person name="Moest M."/>
            <person name="Warren A I."/>
            <person name="Generalovic N T."/>
            <person name="Byers J.R.P. K."/>
            <person name="Montejo-Kovacevich G."/>
            <person name="Yen C E."/>
        </authorList>
    </citation>
    <scope>NUCLEOTIDE SEQUENCE [LARGE SCALE GENOMIC DNA]</scope>
</reference>
<evidence type="ECO:0000256" key="8">
    <source>
        <dbReference type="ARBA" id="ARBA00022900"/>
    </source>
</evidence>
<comment type="subcellular location">
    <subcellularLocation>
        <location evidence="1">Cell membrane</location>
        <topology evidence="1">Lipid-anchor</topology>
        <topology evidence="1">GPI-anchor</topology>
    </subcellularLocation>
</comment>
<feature type="signal peptide" evidence="16">
    <location>
        <begin position="1"/>
        <end position="25"/>
    </location>
</feature>
<keyword evidence="7" id="KW-0677">Repeat</keyword>
<sequence length="989" mass="109128">MTTLGRVTLAAGVLLTLLVPHLAGGQATSDTGNGFNNEHHDGAGSARNASHDIYECCSMAFGYCKSSCENLNLVQLDHHNRNTKLNEIKRRCPLAKVDFWTCMNKTLEAVTRGAQWPGRKCCHLAILPRCQNICAASSSRAGILQACRQSDELQLYSCIDRQEVADDCCSNARTNECFQLCRDIFEHRSSLSKEYYDTDVEVVCDANSGNGEALECIKRHTDLTAVSDAKKYLPCCELTKSQECRLSCRNVLHITDVTEEMIINTLEQGGCGPLLPFDPFWQCFFSPEGSIFVPTSSSEVSQINQVGMDSAKLHCCHKAIAPKCRRLCQQTFFNDWTATRDDFEIDCLLQINELDLRQCIDDVEESCELGCDGLSFCTNFNNRPTELFRSCLVHADEAARADVAIWQKMGMLSLPGLSLPLRNISKCSPESWQAIACALQIKPCTKVRHMNVICREDCYRILSECMDWTKLETGITASYVCSKLSSDNDEIPCISLKPYMEPSDIPSDTGGHHGLTSPCKGHPCNATEVCLSYRNETVGYSCMPGCTLGEASSYWVPFGAYVRIPSSASQPECLKICRCGNDGRIEHCQPVPCFTYSQCTIGDRRIDHASWFYIECNICSCFAGEITCTKKQCKIPGISDHGYTSLPCNCPRHYVPVCGKNGNTYHSACIAKCAGLHDTEIEFGACEQQAPCKDGAHNCPVGTKCIPERQVCLSVMHRPCLQYRCVTSTKICNISEPACDTTGITHPTSCQLLHSGSKLYHFGPCFATCSRRGPICGINGVTYKSECEAWSDYSLMDYPGSCQQVGLLASDMGPRCKNVECNPLPSKYCQGVVPPGACCPICAGALQIVFSRKQVDRALYALKGKNLQTVTLKSILRELDNLIQITECQLAGYLSMETDIFVAVRSRETSPTQIQIEACTREADKLATLISTQSHRITTNLALSALTVAIRIRDSAESGAVSSWAMLHFGTLTAICWIVLLWRNIDRIS</sequence>
<organism evidence="18 19">
    <name type="scientific">Hermetia illucens</name>
    <name type="common">Black soldier fly</name>
    <dbReference type="NCBI Taxonomy" id="343691"/>
    <lineage>
        <taxon>Eukaryota</taxon>
        <taxon>Metazoa</taxon>
        <taxon>Ecdysozoa</taxon>
        <taxon>Arthropoda</taxon>
        <taxon>Hexapoda</taxon>
        <taxon>Insecta</taxon>
        <taxon>Pterygota</taxon>
        <taxon>Neoptera</taxon>
        <taxon>Endopterygota</taxon>
        <taxon>Diptera</taxon>
        <taxon>Brachycera</taxon>
        <taxon>Stratiomyomorpha</taxon>
        <taxon>Stratiomyidae</taxon>
        <taxon>Hermetiinae</taxon>
        <taxon>Hermetia</taxon>
    </lineage>
</organism>
<proteinExistence type="inferred from homology"/>
<keyword evidence="15" id="KW-1133">Transmembrane helix</keyword>
<dbReference type="InParanoid" id="A0A7R8UI87"/>
<evidence type="ECO:0000256" key="11">
    <source>
        <dbReference type="ARBA" id="ARBA00023180"/>
    </source>
</evidence>
<keyword evidence="19" id="KW-1185">Reference proteome</keyword>
<comment type="similarity">
    <text evidence="13">Belongs to the RECK family.</text>
</comment>
<evidence type="ECO:0000256" key="15">
    <source>
        <dbReference type="SAM" id="Phobius"/>
    </source>
</evidence>
<evidence type="ECO:0000256" key="5">
    <source>
        <dbReference type="ARBA" id="ARBA00022690"/>
    </source>
</evidence>
<dbReference type="AlphaFoldDB" id="A0A7R8UI87"/>
<dbReference type="GO" id="GO:0016055">
    <property type="term" value="P:Wnt signaling pathway"/>
    <property type="evidence" value="ECO:0007669"/>
    <property type="project" value="UniProtKB-KW"/>
</dbReference>
<dbReference type="GO" id="GO:0008191">
    <property type="term" value="F:metalloendopeptidase inhibitor activity"/>
    <property type="evidence" value="ECO:0007669"/>
    <property type="project" value="InterPro"/>
</dbReference>
<dbReference type="Pfam" id="PF23332">
    <property type="entry name" value="CC4_RECK"/>
    <property type="match status" value="2"/>
</dbReference>
<evidence type="ECO:0000256" key="3">
    <source>
        <dbReference type="ARBA" id="ARBA00022622"/>
    </source>
</evidence>
<keyword evidence="11" id="KW-0325">Glycoprotein</keyword>
<feature type="domain" description="Kazal-like" evidence="17">
    <location>
        <begin position="642"/>
        <end position="688"/>
    </location>
</feature>
<dbReference type="PROSITE" id="PS51465">
    <property type="entry name" value="KAZAL_2"/>
    <property type="match status" value="1"/>
</dbReference>
<feature type="transmembrane region" description="Helical" evidence="15">
    <location>
        <begin position="961"/>
        <end position="982"/>
    </location>
</feature>
<evidence type="ECO:0000256" key="14">
    <source>
        <dbReference type="ARBA" id="ARBA00073829"/>
    </source>
</evidence>
<evidence type="ECO:0000313" key="18">
    <source>
        <dbReference type="EMBL" id="CAD7081175.1"/>
    </source>
</evidence>
<evidence type="ECO:0000259" key="17">
    <source>
        <dbReference type="PROSITE" id="PS51465"/>
    </source>
</evidence>
<feature type="chain" id="PRO_5031243568" description="Reversion-inducing cysteine-rich protein with Kazal motifs" evidence="16">
    <location>
        <begin position="26"/>
        <end position="989"/>
    </location>
</feature>
<dbReference type="Proteomes" id="UP000594454">
    <property type="component" value="Chromosome 2"/>
</dbReference>
<dbReference type="FunCoup" id="A0A7R8UI87">
    <property type="interactions" value="448"/>
</dbReference>
<dbReference type="SMART" id="SM00280">
    <property type="entry name" value="KAZAL"/>
    <property type="match status" value="2"/>
</dbReference>
<dbReference type="GO" id="GO:0004867">
    <property type="term" value="F:serine-type endopeptidase inhibitor activity"/>
    <property type="evidence" value="ECO:0007669"/>
    <property type="project" value="UniProtKB-KW"/>
</dbReference>
<dbReference type="Gene3D" id="3.30.60.30">
    <property type="match status" value="1"/>
</dbReference>
<evidence type="ECO:0000256" key="10">
    <source>
        <dbReference type="ARBA" id="ARBA00023157"/>
    </source>
</evidence>
<dbReference type="InterPro" id="IPR055110">
    <property type="entry name" value="RECK-like_N"/>
</dbReference>
<dbReference type="Pfam" id="PF25027">
    <property type="entry name" value="EGF1_RECK"/>
    <property type="match status" value="1"/>
</dbReference>
<keyword evidence="4" id="KW-0879">Wnt signaling pathway</keyword>
<evidence type="ECO:0000256" key="13">
    <source>
        <dbReference type="ARBA" id="ARBA00061636"/>
    </source>
</evidence>
<dbReference type="Pfam" id="PF22961">
    <property type="entry name" value="RECK-like_N"/>
    <property type="match status" value="1"/>
</dbReference>
<dbReference type="Pfam" id="PF23298">
    <property type="entry name" value="FZ_RECK"/>
    <property type="match status" value="1"/>
</dbReference>
<evidence type="ECO:0000256" key="7">
    <source>
        <dbReference type="ARBA" id="ARBA00022737"/>
    </source>
</evidence>
<keyword evidence="8" id="KW-0722">Serine protease inhibitor</keyword>
<keyword evidence="12" id="KW-0449">Lipoprotein</keyword>
<keyword evidence="3" id="KW-0336">GPI-anchor</keyword>
<dbReference type="InterPro" id="IPR056978">
    <property type="entry name" value="CC4_RECK"/>
</dbReference>
<dbReference type="EMBL" id="LR899010">
    <property type="protein sequence ID" value="CAD7081175.1"/>
    <property type="molecule type" value="Genomic_DNA"/>
</dbReference>
<name>A0A7R8UI87_HERIL</name>
<evidence type="ECO:0000256" key="16">
    <source>
        <dbReference type="SAM" id="SignalP"/>
    </source>
</evidence>
<dbReference type="GO" id="GO:0098552">
    <property type="term" value="C:side of membrane"/>
    <property type="evidence" value="ECO:0007669"/>
    <property type="project" value="UniProtKB-KW"/>
</dbReference>
<evidence type="ECO:0000256" key="2">
    <source>
        <dbReference type="ARBA" id="ARBA00022475"/>
    </source>
</evidence>
<evidence type="ECO:0000256" key="1">
    <source>
        <dbReference type="ARBA" id="ARBA00004609"/>
    </source>
</evidence>
<evidence type="ECO:0000256" key="9">
    <source>
        <dbReference type="ARBA" id="ARBA00023136"/>
    </source>
</evidence>
<dbReference type="CDD" id="cd00104">
    <property type="entry name" value="KAZAL_FS"/>
    <property type="match status" value="1"/>
</dbReference>
<dbReference type="OrthoDB" id="5956770at2759"/>
<keyword evidence="10" id="KW-1015">Disulfide bond</keyword>
<dbReference type="GO" id="GO:0030198">
    <property type="term" value="P:extracellular matrix organization"/>
    <property type="evidence" value="ECO:0007669"/>
    <property type="project" value="TreeGrafter"/>
</dbReference>
<keyword evidence="5" id="KW-0646">Protease inhibitor</keyword>
<dbReference type="InterPro" id="IPR056976">
    <property type="entry name" value="EGF1_RECK"/>
</dbReference>
<dbReference type="InterPro" id="IPR056979">
    <property type="entry name" value="FZ_RECK"/>
</dbReference>
<evidence type="ECO:0000256" key="12">
    <source>
        <dbReference type="ARBA" id="ARBA00023288"/>
    </source>
</evidence>